<dbReference type="InterPro" id="IPR001525">
    <property type="entry name" value="C5_MeTfrase"/>
</dbReference>
<dbReference type="PANTHER" id="PTHR10629">
    <property type="entry name" value="CYTOSINE-SPECIFIC METHYLTRANSFERASE"/>
    <property type="match status" value="1"/>
</dbReference>
<dbReference type="Gene3D" id="3.40.50.150">
    <property type="entry name" value="Vaccinia Virus protein VP39"/>
    <property type="match status" value="1"/>
</dbReference>
<name>A0A975BXA0_9BACT</name>
<dbReference type="GO" id="GO:0003677">
    <property type="term" value="F:DNA binding"/>
    <property type="evidence" value="ECO:0007669"/>
    <property type="project" value="TreeGrafter"/>
</dbReference>
<keyword evidence="4 7" id="KW-0949">S-adenosyl-L-methionine</keyword>
<dbReference type="RefSeq" id="WP_207680367.1">
    <property type="nucleotide sequence ID" value="NZ_CP061800.1"/>
</dbReference>
<dbReference type="Proteomes" id="UP000663722">
    <property type="component" value="Chromosome"/>
</dbReference>
<dbReference type="GO" id="GO:0003886">
    <property type="term" value="F:DNA (cytosine-5-)-methyltransferase activity"/>
    <property type="evidence" value="ECO:0007669"/>
    <property type="project" value="UniProtKB-EC"/>
</dbReference>
<dbReference type="PRINTS" id="PR00105">
    <property type="entry name" value="C5METTRFRASE"/>
</dbReference>
<dbReference type="PROSITE" id="PS00094">
    <property type="entry name" value="C5_MTASE_1"/>
    <property type="match status" value="1"/>
</dbReference>
<evidence type="ECO:0000256" key="4">
    <source>
        <dbReference type="ARBA" id="ARBA00022691"/>
    </source>
</evidence>
<dbReference type="KEGG" id="dmm:dnm_095130"/>
<comment type="catalytic activity">
    <reaction evidence="6">
        <text>a 2'-deoxycytidine in DNA + S-adenosyl-L-methionine = a 5-methyl-2'-deoxycytidine in DNA + S-adenosyl-L-homocysteine + H(+)</text>
        <dbReference type="Rhea" id="RHEA:13681"/>
        <dbReference type="Rhea" id="RHEA-COMP:11369"/>
        <dbReference type="Rhea" id="RHEA-COMP:11370"/>
        <dbReference type="ChEBI" id="CHEBI:15378"/>
        <dbReference type="ChEBI" id="CHEBI:57856"/>
        <dbReference type="ChEBI" id="CHEBI:59789"/>
        <dbReference type="ChEBI" id="CHEBI:85452"/>
        <dbReference type="ChEBI" id="CHEBI:85454"/>
        <dbReference type="EC" id="2.1.1.37"/>
    </reaction>
</comment>
<keyword evidence="5" id="KW-0680">Restriction system</keyword>
<dbReference type="GO" id="GO:0044027">
    <property type="term" value="P:negative regulation of gene expression via chromosomal CpG island methylation"/>
    <property type="evidence" value="ECO:0007669"/>
    <property type="project" value="TreeGrafter"/>
</dbReference>
<gene>
    <name evidence="8" type="ORF">dnm_095130</name>
</gene>
<keyword evidence="3 7" id="KW-0808">Transferase</keyword>
<protein>
    <recommendedName>
        <fullName evidence="1">DNA (cytosine-5-)-methyltransferase</fullName>
        <ecNumber evidence="1">2.1.1.37</ecNumber>
    </recommendedName>
</protein>
<evidence type="ECO:0000256" key="3">
    <source>
        <dbReference type="ARBA" id="ARBA00022679"/>
    </source>
</evidence>
<dbReference type="SUPFAM" id="SSF53335">
    <property type="entry name" value="S-adenosyl-L-methionine-dependent methyltransferases"/>
    <property type="match status" value="1"/>
</dbReference>
<proteinExistence type="inferred from homology"/>
<dbReference type="InterPro" id="IPR050390">
    <property type="entry name" value="C5-Methyltransferase"/>
</dbReference>
<reference evidence="8" key="1">
    <citation type="journal article" date="2021" name="Microb. Physiol.">
        <title>Proteogenomic Insights into the Physiology of Marine, Sulfate-Reducing, Filamentous Desulfonema limicola and Desulfonema magnum.</title>
        <authorList>
            <person name="Schnaars V."/>
            <person name="Wohlbrand L."/>
            <person name="Scheve S."/>
            <person name="Hinrichs C."/>
            <person name="Reinhardt R."/>
            <person name="Rabus R."/>
        </authorList>
    </citation>
    <scope>NUCLEOTIDE SEQUENCE</scope>
    <source>
        <strain evidence="8">4be13</strain>
    </source>
</reference>
<dbReference type="InterPro" id="IPR018117">
    <property type="entry name" value="C5_DNA_meth_AS"/>
</dbReference>
<evidence type="ECO:0000313" key="8">
    <source>
        <dbReference type="EMBL" id="QTA93413.1"/>
    </source>
</evidence>
<keyword evidence="9" id="KW-1185">Reference proteome</keyword>
<dbReference type="InterPro" id="IPR029063">
    <property type="entry name" value="SAM-dependent_MTases_sf"/>
</dbReference>
<feature type="active site" evidence="7">
    <location>
        <position position="118"/>
    </location>
</feature>
<keyword evidence="2 7" id="KW-0489">Methyltransferase</keyword>
<evidence type="ECO:0000313" key="9">
    <source>
        <dbReference type="Proteomes" id="UP000663722"/>
    </source>
</evidence>
<dbReference type="Pfam" id="PF00145">
    <property type="entry name" value="DNA_methylase"/>
    <property type="match status" value="2"/>
</dbReference>
<evidence type="ECO:0000256" key="1">
    <source>
        <dbReference type="ARBA" id="ARBA00011975"/>
    </source>
</evidence>
<dbReference type="GO" id="GO:0009307">
    <property type="term" value="P:DNA restriction-modification system"/>
    <property type="evidence" value="ECO:0007669"/>
    <property type="project" value="UniProtKB-KW"/>
</dbReference>
<dbReference type="EC" id="2.1.1.37" evidence="1"/>
<evidence type="ECO:0000256" key="2">
    <source>
        <dbReference type="ARBA" id="ARBA00022603"/>
    </source>
</evidence>
<dbReference type="EMBL" id="CP061800">
    <property type="protein sequence ID" value="QTA93413.1"/>
    <property type="molecule type" value="Genomic_DNA"/>
</dbReference>
<sequence length="179" mass="20429">MKLKFLDLFAGAGGLSEGFVRAGFCPVAHVEADQAACFTLRTRMAYHWLKSEGRAEQYNDYLYRKISRSELYSLVPDRPINSVINAEISKDSLPEIFIKTDELLDGDKLDLIIGGPPCQAYSIVGRSRDKNRMRGDSRNYLYVYYAEFLKHYRPSFFVFENVTGLLSAKDEDVIFISTI</sequence>
<dbReference type="AlphaFoldDB" id="A0A975BXA0"/>
<evidence type="ECO:0000256" key="7">
    <source>
        <dbReference type="PROSITE-ProRule" id="PRU01016"/>
    </source>
</evidence>
<organism evidence="8 9">
    <name type="scientific">Desulfonema magnum</name>
    <dbReference type="NCBI Taxonomy" id="45655"/>
    <lineage>
        <taxon>Bacteria</taxon>
        <taxon>Pseudomonadati</taxon>
        <taxon>Thermodesulfobacteriota</taxon>
        <taxon>Desulfobacteria</taxon>
        <taxon>Desulfobacterales</taxon>
        <taxon>Desulfococcaceae</taxon>
        <taxon>Desulfonema</taxon>
    </lineage>
</organism>
<dbReference type="PANTHER" id="PTHR10629:SF52">
    <property type="entry name" value="DNA (CYTOSINE-5)-METHYLTRANSFERASE 1"/>
    <property type="match status" value="1"/>
</dbReference>
<evidence type="ECO:0000256" key="5">
    <source>
        <dbReference type="ARBA" id="ARBA00022747"/>
    </source>
</evidence>
<accession>A0A975BXA0</accession>
<dbReference type="PROSITE" id="PS51679">
    <property type="entry name" value="SAM_MT_C5"/>
    <property type="match status" value="1"/>
</dbReference>
<dbReference type="GO" id="GO:0032259">
    <property type="term" value="P:methylation"/>
    <property type="evidence" value="ECO:0007669"/>
    <property type="project" value="UniProtKB-KW"/>
</dbReference>
<evidence type="ECO:0000256" key="6">
    <source>
        <dbReference type="ARBA" id="ARBA00047422"/>
    </source>
</evidence>
<comment type="similarity">
    <text evidence="7">Belongs to the class I-like SAM-binding methyltransferase superfamily. C5-methyltransferase family.</text>
</comment>